<evidence type="ECO:0000256" key="2">
    <source>
        <dbReference type="ARBA" id="ARBA00022603"/>
    </source>
</evidence>
<sequence length="251" mass="27622">MDYDKTNVPDSYDAGREISVASKFKQLEFFVKNIPAEDIASIVDLGCGTGRYTSVLAEAFEATVVGVDPSKKMLHQARSKSTSGKTSFEHASGEAIPLDDGSTDLVYLSMVLHHLTSLRGTAIECARILRDNGRVCIRNTVADEVSSYPYLDIFPSIGSIIQEQLYSRLELINEFKTAGFVLTAHQTVYSEISPNWEKFAEKIALRADSFVSQLEDSEFEAGLSLLRAKAETLGSGERVGLNVDSFIFQKT</sequence>
<protein>
    <submittedName>
        <fullName evidence="5">Demethylrebeccamycin-D-glucose O-methyltransferase</fullName>
        <ecNumber evidence="5">2.1.1.164</ecNumber>
    </submittedName>
</protein>
<dbReference type="RefSeq" id="WP_085802019.1">
    <property type="nucleotide sequence ID" value="NZ_FWXB01000020.1"/>
</dbReference>
<feature type="domain" description="Methyltransferase type 11" evidence="4">
    <location>
        <begin position="43"/>
        <end position="137"/>
    </location>
</feature>
<dbReference type="EC" id="2.1.1.164" evidence="5"/>
<dbReference type="Pfam" id="PF08241">
    <property type="entry name" value="Methyltransf_11"/>
    <property type="match status" value="1"/>
</dbReference>
<dbReference type="CDD" id="cd02440">
    <property type="entry name" value="AdoMet_MTases"/>
    <property type="match status" value="1"/>
</dbReference>
<evidence type="ECO:0000256" key="1">
    <source>
        <dbReference type="ARBA" id="ARBA00008361"/>
    </source>
</evidence>
<dbReference type="SUPFAM" id="SSF53335">
    <property type="entry name" value="S-adenosyl-L-methionine-dependent methyltransferases"/>
    <property type="match status" value="1"/>
</dbReference>
<keyword evidence="3 5" id="KW-0808">Transferase</keyword>
<dbReference type="GO" id="GO:0102082">
    <property type="term" value="F:demethylrebeccamycin--D-glucose O-methyltransferase activity"/>
    <property type="evidence" value="ECO:0007669"/>
    <property type="project" value="UniProtKB-EC"/>
</dbReference>
<proteinExistence type="inferred from homology"/>
<dbReference type="Gene3D" id="3.40.50.150">
    <property type="entry name" value="Vaccinia Virus protein VP39"/>
    <property type="match status" value="1"/>
</dbReference>
<keyword evidence="6" id="KW-1185">Reference proteome</keyword>
<dbReference type="Proteomes" id="UP000193224">
    <property type="component" value="Unassembled WGS sequence"/>
</dbReference>
<dbReference type="PANTHER" id="PTHR44942">
    <property type="entry name" value="METHYLTRANSF_11 DOMAIN-CONTAINING PROTEIN"/>
    <property type="match status" value="1"/>
</dbReference>
<dbReference type="GO" id="GO:0008757">
    <property type="term" value="F:S-adenosylmethionine-dependent methyltransferase activity"/>
    <property type="evidence" value="ECO:0007669"/>
    <property type="project" value="InterPro"/>
</dbReference>
<dbReference type="GO" id="GO:0032259">
    <property type="term" value="P:methylation"/>
    <property type="evidence" value="ECO:0007669"/>
    <property type="project" value="UniProtKB-KW"/>
</dbReference>
<dbReference type="InterPro" id="IPR013216">
    <property type="entry name" value="Methyltransf_11"/>
</dbReference>
<dbReference type="PANTHER" id="PTHR44942:SF4">
    <property type="entry name" value="METHYLTRANSFERASE TYPE 11 DOMAIN-CONTAINING PROTEIN"/>
    <property type="match status" value="1"/>
</dbReference>
<dbReference type="InterPro" id="IPR029063">
    <property type="entry name" value="SAM-dependent_MTases_sf"/>
</dbReference>
<keyword evidence="2 5" id="KW-0489">Methyltransferase</keyword>
<accession>A0A1X7BWT6</accession>
<comment type="similarity">
    <text evidence="1">Belongs to the methyltransferase superfamily.</text>
</comment>
<evidence type="ECO:0000313" key="6">
    <source>
        <dbReference type="Proteomes" id="UP000193224"/>
    </source>
</evidence>
<dbReference type="OrthoDB" id="8153637at2"/>
<evidence type="ECO:0000259" key="4">
    <source>
        <dbReference type="Pfam" id="PF08241"/>
    </source>
</evidence>
<name>A0A1X7BWT6_9RHOB</name>
<evidence type="ECO:0000313" key="5">
    <source>
        <dbReference type="EMBL" id="SMC14112.1"/>
    </source>
</evidence>
<dbReference type="AlphaFoldDB" id="A0A1X7BWT6"/>
<dbReference type="EMBL" id="FWXB01000020">
    <property type="protein sequence ID" value="SMC14112.1"/>
    <property type="molecule type" value="Genomic_DNA"/>
</dbReference>
<dbReference type="InterPro" id="IPR051052">
    <property type="entry name" value="Diverse_substrate_MTase"/>
</dbReference>
<evidence type="ECO:0000256" key="3">
    <source>
        <dbReference type="ARBA" id="ARBA00022679"/>
    </source>
</evidence>
<gene>
    <name evidence="5" type="primary">rebM_4</name>
    <name evidence="5" type="ORF">ROA7745_03976</name>
</gene>
<organism evidence="5 6">
    <name type="scientific">Roseovarius aestuarii</name>
    <dbReference type="NCBI Taxonomy" id="475083"/>
    <lineage>
        <taxon>Bacteria</taxon>
        <taxon>Pseudomonadati</taxon>
        <taxon>Pseudomonadota</taxon>
        <taxon>Alphaproteobacteria</taxon>
        <taxon>Rhodobacterales</taxon>
        <taxon>Roseobacteraceae</taxon>
        <taxon>Roseovarius</taxon>
    </lineage>
</organism>
<reference evidence="5 6" key="1">
    <citation type="submission" date="2017-03" db="EMBL/GenBank/DDBJ databases">
        <authorList>
            <person name="Afonso C.L."/>
            <person name="Miller P.J."/>
            <person name="Scott M.A."/>
            <person name="Spackman E."/>
            <person name="Goraichik I."/>
            <person name="Dimitrov K.M."/>
            <person name="Suarez D.L."/>
            <person name="Swayne D.E."/>
        </authorList>
    </citation>
    <scope>NUCLEOTIDE SEQUENCE [LARGE SCALE GENOMIC DNA]</scope>
    <source>
        <strain evidence="5 6">CECT 7745</strain>
    </source>
</reference>